<evidence type="ECO:0008006" key="4">
    <source>
        <dbReference type="Google" id="ProtNLM"/>
    </source>
</evidence>
<evidence type="ECO:0000256" key="1">
    <source>
        <dbReference type="SAM" id="SignalP"/>
    </source>
</evidence>
<gene>
    <name evidence="2" type="ORF">HZF10_06415</name>
</gene>
<feature type="signal peptide" evidence="1">
    <location>
        <begin position="1"/>
        <end position="23"/>
    </location>
</feature>
<dbReference type="Proteomes" id="UP000535020">
    <property type="component" value="Unassembled WGS sequence"/>
</dbReference>
<organism evidence="2 3">
    <name type="scientific">Flavobacterium agri</name>
    <dbReference type="NCBI Taxonomy" id="2743471"/>
    <lineage>
        <taxon>Bacteria</taxon>
        <taxon>Pseudomonadati</taxon>
        <taxon>Bacteroidota</taxon>
        <taxon>Flavobacteriia</taxon>
        <taxon>Flavobacteriales</taxon>
        <taxon>Flavobacteriaceae</taxon>
        <taxon>Flavobacterium</taxon>
    </lineage>
</organism>
<proteinExistence type="predicted"/>
<reference evidence="2 3" key="1">
    <citation type="submission" date="2020-07" db="EMBL/GenBank/DDBJ databases">
        <authorList>
            <person name="Sun Q."/>
        </authorList>
    </citation>
    <scope>NUCLEOTIDE SEQUENCE [LARGE SCALE GENOMIC DNA]</scope>
    <source>
        <strain evidence="2 3">MAH-1</strain>
    </source>
</reference>
<dbReference type="EMBL" id="JACBJI010000002">
    <property type="protein sequence ID" value="NYA70547.1"/>
    <property type="molecule type" value="Genomic_DNA"/>
</dbReference>
<keyword evidence="3" id="KW-1185">Reference proteome</keyword>
<dbReference type="AlphaFoldDB" id="A0A7Y9C6S0"/>
<feature type="chain" id="PRO_5031482953" description="Lipoprotein" evidence="1">
    <location>
        <begin position="24"/>
        <end position="220"/>
    </location>
</feature>
<evidence type="ECO:0000313" key="3">
    <source>
        <dbReference type="Proteomes" id="UP000535020"/>
    </source>
</evidence>
<keyword evidence="1" id="KW-0732">Signal</keyword>
<protein>
    <recommendedName>
        <fullName evidence="4">Lipoprotein</fullName>
    </recommendedName>
</protein>
<evidence type="ECO:0000313" key="2">
    <source>
        <dbReference type="EMBL" id="NYA70547.1"/>
    </source>
</evidence>
<dbReference type="RefSeq" id="WP_176005372.1">
    <property type="nucleotide sequence ID" value="NZ_JABWMI010000007.1"/>
</dbReference>
<comment type="caution">
    <text evidence="2">The sequence shown here is derived from an EMBL/GenBank/DDBJ whole genome shotgun (WGS) entry which is preliminary data.</text>
</comment>
<sequence length="220" mass="24155">MKMIKFLLTTGLVVAIFACSSESEDVSVKNQIPIQENPGGATAKLNATDLSNATTAWNNMIASTAYQNYQSAMLSFTAKMNKNTPIWTGKTDAMTWINTNLSLTLFPSVAAFEIAYDDCQTRWSSIISNNSTLFSTYFPNADASDRHTIMAASITRLPAQSSTCLDGCLNAWTVEVEGWENLWCDWCGGGNQTACWLGEVYYNAHVSMATYTFNDCADNC</sequence>
<accession>A0A7Y9C6S0</accession>
<name>A0A7Y9C6S0_9FLAO</name>
<dbReference type="PROSITE" id="PS51257">
    <property type="entry name" value="PROKAR_LIPOPROTEIN"/>
    <property type="match status" value="1"/>
</dbReference>